<dbReference type="SUPFAM" id="SSF111331">
    <property type="entry name" value="NAD kinase/diacylglycerol kinase-like"/>
    <property type="match status" value="1"/>
</dbReference>
<evidence type="ECO:0000313" key="2">
    <source>
        <dbReference type="EMBL" id="RRT54419.1"/>
    </source>
</evidence>
<dbReference type="InterPro" id="IPR016064">
    <property type="entry name" value="NAD/diacylglycerol_kinase_sf"/>
</dbReference>
<name>A0A426YRT6_ENSVE</name>
<dbReference type="Proteomes" id="UP000287651">
    <property type="component" value="Unassembled WGS sequence"/>
</dbReference>
<evidence type="ECO:0000313" key="3">
    <source>
        <dbReference type="Proteomes" id="UP000287651"/>
    </source>
</evidence>
<sequence length="260" mass="28724">MDATGSTIASSEPSEYVRGLNPKVKRLSLGRSNLVAEPDEVLHPQPHLSANSNWPRTRSKSRTDRTWTGMTATNDTRCSWAPTALYDKEDISSTISDPGPIWDAEPKWDTEPNWETENPIELSGPSEPDDIELGLKKELVPSLDEKWVVKKGQFLAVLVCNHSCKTVQSLSSQVVAPKAEHDDNSLDLLLINGGGRMRLLRFFIPLFLTSQVRSVKIRPAANTRGGCGIDGELIHVDGQAFCSLLPDQFRLIGRPAKDRA</sequence>
<feature type="region of interest" description="Disordered" evidence="1">
    <location>
        <begin position="96"/>
        <end position="128"/>
    </location>
</feature>
<dbReference type="PANTHER" id="PTHR12358:SF111">
    <property type="entry name" value="CERAMIDE KINASE, ISOFORM A"/>
    <property type="match status" value="1"/>
</dbReference>
<accession>A0A426YRT6</accession>
<dbReference type="Gene3D" id="2.60.200.40">
    <property type="match status" value="1"/>
</dbReference>
<dbReference type="InterPro" id="IPR050187">
    <property type="entry name" value="Lipid_Phosphate_FormReg"/>
</dbReference>
<organism evidence="2 3">
    <name type="scientific">Ensete ventricosum</name>
    <name type="common">Abyssinian banana</name>
    <name type="synonym">Musa ensete</name>
    <dbReference type="NCBI Taxonomy" id="4639"/>
    <lineage>
        <taxon>Eukaryota</taxon>
        <taxon>Viridiplantae</taxon>
        <taxon>Streptophyta</taxon>
        <taxon>Embryophyta</taxon>
        <taxon>Tracheophyta</taxon>
        <taxon>Spermatophyta</taxon>
        <taxon>Magnoliopsida</taxon>
        <taxon>Liliopsida</taxon>
        <taxon>Zingiberales</taxon>
        <taxon>Musaceae</taxon>
        <taxon>Ensete</taxon>
    </lineage>
</organism>
<dbReference type="AlphaFoldDB" id="A0A426YRT6"/>
<evidence type="ECO:0000256" key="1">
    <source>
        <dbReference type="SAM" id="MobiDB-lite"/>
    </source>
</evidence>
<dbReference type="GO" id="GO:0001729">
    <property type="term" value="F:ceramide kinase activity"/>
    <property type="evidence" value="ECO:0007669"/>
    <property type="project" value="TreeGrafter"/>
</dbReference>
<feature type="region of interest" description="Disordered" evidence="1">
    <location>
        <begin position="38"/>
        <end position="70"/>
    </location>
</feature>
<evidence type="ECO:0008006" key="4">
    <source>
        <dbReference type="Google" id="ProtNLM"/>
    </source>
</evidence>
<proteinExistence type="predicted"/>
<dbReference type="PANTHER" id="PTHR12358">
    <property type="entry name" value="SPHINGOSINE KINASE"/>
    <property type="match status" value="1"/>
</dbReference>
<protein>
    <recommendedName>
        <fullName evidence="4">Sphingoid long-chain bases kinase 1</fullName>
    </recommendedName>
</protein>
<reference evidence="2 3" key="1">
    <citation type="journal article" date="2014" name="Agronomy (Basel)">
        <title>A Draft Genome Sequence for Ensete ventricosum, the Drought-Tolerant Tree Against Hunger.</title>
        <authorList>
            <person name="Harrison J."/>
            <person name="Moore K.A."/>
            <person name="Paszkiewicz K."/>
            <person name="Jones T."/>
            <person name="Grant M."/>
            <person name="Ambacheew D."/>
            <person name="Muzemil S."/>
            <person name="Studholme D.J."/>
        </authorList>
    </citation>
    <scope>NUCLEOTIDE SEQUENCE [LARGE SCALE GENOMIC DNA]</scope>
</reference>
<dbReference type="EMBL" id="AMZH03010614">
    <property type="protein sequence ID" value="RRT54419.1"/>
    <property type="molecule type" value="Genomic_DNA"/>
</dbReference>
<dbReference type="GO" id="GO:0006672">
    <property type="term" value="P:ceramide metabolic process"/>
    <property type="evidence" value="ECO:0007669"/>
    <property type="project" value="TreeGrafter"/>
</dbReference>
<gene>
    <name evidence="2" type="ORF">B296_00049176</name>
</gene>
<dbReference type="GO" id="GO:0016020">
    <property type="term" value="C:membrane"/>
    <property type="evidence" value="ECO:0007669"/>
    <property type="project" value="GOC"/>
</dbReference>
<comment type="caution">
    <text evidence="2">The sequence shown here is derived from an EMBL/GenBank/DDBJ whole genome shotgun (WGS) entry which is preliminary data.</text>
</comment>